<protein>
    <submittedName>
        <fullName evidence="6">Predicted dienelactone hydrolase</fullName>
    </submittedName>
</protein>
<evidence type="ECO:0000256" key="1">
    <source>
        <dbReference type="ARBA" id="ARBA00022801"/>
    </source>
</evidence>
<dbReference type="Gene3D" id="3.40.50.1820">
    <property type="entry name" value="alpha/beta hydrolase"/>
    <property type="match status" value="1"/>
</dbReference>
<name>A0A1H5VW59_9HYPH</name>
<evidence type="ECO:0000256" key="2">
    <source>
        <dbReference type="ARBA" id="ARBA00022963"/>
    </source>
</evidence>
<proteinExistence type="predicted"/>
<dbReference type="EMBL" id="FNUY01000002">
    <property type="protein sequence ID" value="SEF91539.1"/>
    <property type="molecule type" value="Genomic_DNA"/>
</dbReference>
<keyword evidence="2" id="KW-0442">Lipid degradation</keyword>
<dbReference type="OrthoDB" id="9814760at2"/>
<feature type="domain" description="AB hydrolase-1" evidence="5">
    <location>
        <begin position="85"/>
        <end position="293"/>
    </location>
</feature>
<dbReference type="InterPro" id="IPR029058">
    <property type="entry name" value="AB_hydrolase_fold"/>
</dbReference>
<evidence type="ECO:0000259" key="5">
    <source>
        <dbReference type="Pfam" id="PF12697"/>
    </source>
</evidence>
<evidence type="ECO:0000313" key="7">
    <source>
        <dbReference type="Proteomes" id="UP000236743"/>
    </source>
</evidence>
<evidence type="ECO:0000256" key="3">
    <source>
        <dbReference type="ARBA" id="ARBA00023098"/>
    </source>
</evidence>
<keyword evidence="7" id="KW-1185">Reference proteome</keyword>
<evidence type="ECO:0000313" key="6">
    <source>
        <dbReference type="EMBL" id="SEF91539.1"/>
    </source>
</evidence>
<feature type="signal peptide" evidence="4">
    <location>
        <begin position="1"/>
        <end position="22"/>
    </location>
</feature>
<dbReference type="GO" id="GO:0003847">
    <property type="term" value="F:1-alkyl-2-acetylglycerophosphocholine esterase activity"/>
    <property type="evidence" value="ECO:0007669"/>
    <property type="project" value="TreeGrafter"/>
</dbReference>
<sequence length="345" mass="36597">MSRLVVALVPLLVVVFATLAQAATIGFRETELTDIAGPRSLQVSLWYPTDDTGPAVPIGENRVFYGVPAVRNAKPANDARPLVALSHGNGGSWRNLAWLAGVLAEKGYIVVAPNHPGTTTLNKDAAEAAKLWERPRDLSRVIDVVTKDENLAGKVDPTRIAAIGHSLGGWTATALAGGRFNTPRFARECRAHPNPRICRLSSTRADEPSPSSKLNDDLRDTRVGAIVSLDLGLARGFTPESLAAFPVPALIIGAGTDIGDLPAKLESGFLAEHMPASTTRYVEIPDAMHFSFMQLCKPGAAALIEADSPGDGIVCRDGGTRGRAAIHQEVADLIVAFLEKSIPPK</sequence>
<dbReference type="Pfam" id="PF12697">
    <property type="entry name" value="Abhydrolase_6"/>
    <property type="match status" value="1"/>
</dbReference>
<dbReference type="GO" id="GO:0016042">
    <property type="term" value="P:lipid catabolic process"/>
    <property type="evidence" value="ECO:0007669"/>
    <property type="project" value="UniProtKB-KW"/>
</dbReference>
<accession>A0A1H5VW59</accession>
<dbReference type="InterPro" id="IPR016986">
    <property type="entry name" value="UCP031982_abhydr"/>
</dbReference>
<organism evidence="6 7">
    <name type="scientific">Bosea lathyri</name>
    <dbReference type="NCBI Taxonomy" id="1036778"/>
    <lineage>
        <taxon>Bacteria</taxon>
        <taxon>Pseudomonadati</taxon>
        <taxon>Pseudomonadota</taxon>
        <taxon>Alphaproteobacteria</taxon>
        <taxon>Hyphomicrobiales</taxon>
        <taxon>Boseaceae</taxon>
        <taxon>Bosea</taxon>
    </lineage>
</organism>
<dbReference type="AlphaFoldDB" id="A0A1H5VW59"/>
<dbReference type="PANTHER" id="PTHR10272">
    <property type="entry name" value="PLATELET-ACTIVATING FACTOR ACETYLHYDROLASE"/>
    <property type="match status" value="1"/>
</dbReference>
<reference evidence="6 7" key="1">
    <citation type="submission" date="2016-10" db="EMBL/GenBank/DDBJ databases">
        <authorList>
            <person name="de Groot N.N."/>
        </authorList>
    </citation>
    <scope>NUCLEOTIDE SEQUENCE [LARGE SCALE GENOMIC DNA]</scope>
    <source>
        <strain evidence="6 7">DSM 26656</strain>
    </source>
</reference>
<dbReference type="PIRSF" id="PIRSF031982">
    <property type="entry name" value="UCP031982_abhydr"/>
    <property type="match status" value="1"/>
</dbReference>
<dbReference type="PANTHER" id="PTHR10272:SF0">
    <property type="entry name" value="PLATELET-ACTIVATING FACTOR ACETYLHYDROLASE"/>
    <property type="match status" value="1"/>
</dbReference>
<keyword evidence="1 6" id="KW-0378">Hydrolase</keyword>
<dbReference type="InterPro" id="IPR000073">
    <property type="entry name" value="AB_hydrolase_1"/>
</dbReference>
<evidence type="ECO:0000256" key="4">
    <source>
        <dbReference type="SAM" id="SignalP"/>
    </source>
</evidence>
<keyword evidence="3" id="KW-0443">Lipid metabolism</keyword>
<feature type="chain" id="PRO_5009287668" evidence="4">
    <location>
        <begin position="23"/>
        <end position="345"/>
    </location>
</feature>
<dbReference type="Proteomes" id="UP000236743">
    <property type="component" value="Unassembled WGS sequence"/>
</dbReference>
<keyword evidence="4" id="KW-0732">Signal</keyword>
<dbReference type="RefSeq" id="WP_103871680.1">
    <property type="nucleotide sequence ID" value="NZ_FNUY01000002.1"/>
</dbReference>
<dbReference type="SUPFAM" id="SSF53474">
    <property type="entry name" value="alpha/beta-Hydrolases"/>
    <property type="match status" value="1"/>
</dbReference>
<gene>
    <name evidence="6" type="ORF">SAMN04488115_102463</name>
</gene>